<dbReference type="RefSeq" id="WP_189691063.1">
    <property type="nucleotide sequence ID" value="NZ_BMYK01000052.1"/>
</dbReference>
<reference evidence="2" key="1">
    <citation type="journal article" date="2019" name="Int. J. Syst. Evol. Microbiol.">
        <title>The Global Catalogue of Microorganisms (GCM) 10K type strain sequencing project: providing services to taxonomists for standard genome sequencing and annotation.</title>
        <authorList>
            <consortium name="The Broad Institute Genomics Platform"/>
            <consortium name="The Broad Institute Genome Sequencing Center for Infectious Disease"/>
            <person name="Wu L."/>
            <person name="Ma J."/>
        </authorList>
    </citation>
    <scope>NUCLEOTIDE SEQUENCE [LARGE SCALE GENOMIC DNA]</scope>
    <source>
        <strain evidence="2">KCTC 23314</strain>
    </source>
</reference>
<comment type="caution">
    <text evidence="1">The sequence shown here is derived from an EMBL/GenBank/DDBJ whole genome shotgun (WGS) entry which is preliminary data.</text>
</comment>
<proteinExistence type="predicted"/>
<organism evidence="1 2">
    <name type="scientific">Pseudorhodoferax aquiterrae</name>
    <dbReference type="NCBI Taxonomy" id="747304"/>
    <lineage>
        <taxon>Bacteria</taxon>
        <taxon>Pseudomonadati</taxon>
        <taxon>Pseudomonadota</taxon>
        <taxon>Betaproteobacteria</taxon>
        <taxon>Burkholderiales</taxon>
        <taxon>Comamonadaceae</taxon>
    </lineage>
</organism>
<dbReference type="Proteomes" id="UP000626210">
    <property type="component" value="Unassembled WGS sequence"/>
</dbReference>
<name>A0ABQ3GH63_9BURK</name>
<protein>
    <submittedName>
        <fullName evidence="1">Uncharacterized protein</fullName>
    </submittedName>
</protein>
<gene>
    <name evidence="1" type="ORF">GCM10007320_65600</name>
</gene>
<evidence type="ECO:0000313" key="1">
    <source>
        <dbReference type="EMBL" id="GHD04627.1"/>
    </source>
</evidence>
<keyword evidence="2" id="KW-1185">Reference proteome</keyword>
<sequence>MGAAYTVHANSISREPILQTGVQLSFDLDSSPPPVAAAPPPPSYTIKLRGSDLGARERALAEARFEKALEDKIGSSDQVRDLLRVLQEAEFHGRALIADEQVLARTWQRATLAARAIGLQNLADISDAWFEVRAS</sequence>
<dbReference type="EMBL" id="BMYK01000052">
    <property type="protein sequence ID" value="GHD04627.1"/>
    <property type="molecule type" value="Genomic_DNA"/>
</dbReference>
<accession>A0ABQ3GH63</accession>
<evidence type="ECO:0000313" key="2">
    <source>
        <dbReference type="Proteomes" id="UP000626210"/>
    </source>
</evidence>